<evidence type="ECO:0000259" key="1">
    <source>
        <dbReference type="Pfam" id="PF05050"/>
    </source>
</evidence>
<dbReference type="PANTHER" id="PTHR34203:SF15">
    <property type="entry name" value="SLL1173 PROTEIN"/>
    <property type="match status" value="1"/>
</dbReference>
<dbReference type="AlphaFoldDB" id="A0A4P6ZD85"/>
<dbReference type="RefSeq" id="WP_133438978.1">
    <property type="nucleotide sequence ID" value="NZ_CP037954.1"/>
</dbReference>
<dbReference type="KEGG" id="csal:NBC122_00642"/>
<dbReference type="Pfam" id="PF05050">
    <property type="entry name" value="Methyltransf_21"/>
    <property type="match status" value="1"/>
</dbReference>
<reference evidence="2 3" key="1">
    <citation type="submission" date="2019-03" db="EMBL/GenBank/DDBJ databases">
        <authorList>
            <person name="Kim H."/>
            <person name="Yu S.-M."/>
        </authorList>
    </citation>
    <scope>NUCLEOTIDE SEQUENCE [LARGE SCALE GENOMIC DNA]</scope>
    <source>
        <strain evidence="2 3">NBC122</strain>
    </source>
</reference>
<proteinExistence type="predicted"/>
<sequence length="277" mass="32240">MINLLKKVYRLNKRAFNEYKSKDLLHPKTGISERERKRLQNYPPFTEGKVNLFGKPIYFTDAAGFLHSLDEIFADEIYKFTTDRDDPYIIDCGANMGLSILYFKKLHPKSKIIGFEPDENTFDVLQKNTLEYSDSVKTHKEAVWTENTELTFFSEGSLAGSTVVDFSNKNDTKKVRAIDFKKYLDQKIDFLKIDIEGAENQLIFDIKDHLVNVNKMFLEYHGIIGETQNLGNILNLLTDEGFEYYIRLAGETINYPFCDEKPVSFNQQLNILCYRKK</sequence>
<accession>A0A4P6ZD85</accession>
<name>A0A4P6ZD85_9FLAO</name>
<dbReference type="EMBL" id="CP037954">
    <property type="protein sequence ID" value="QBO57478.1"/>
    <property type="molecule type" value="Genomic_DNA"/>
</dbReference>
<dbReference type="Proteomes" id="UP000294419">
    <property type="component" value="Chromosome"/>
</dbReference>
<gene>
    <name evidence="2" type="ORF">NBC122_00642</name>
</gene>
<organism evidence="2 3">
    <name type="scientific">Chryseobacterium salivictor</name>
    <dbReference type="NCBI Taxonomy" id="2547600"/>
    <lineage>
        <taxon>Bacteria</taxon>
        <taxon>Pseudomonadati</taxon>
        <taxon>Bacteroidota</taxon>
        <taxon>Flavobacteriia</taxon>
        <taxon>Flavobacteriales</taxon>
        <taxon>Weeksellaceae</taxon>
        <taxon>Chryseobacterium group</taxon>
        <taxon>Chryseobacterium</taxon>
    </lineage>
</organism>
<dbReference type="InterPro" id="IPR006342">
    <property type="entry name" value="FkbM_mtfrase"/>
</dbReference>
<keyword evidence="3" id="KW-1185">Reference proteome</keyword>
<feature type="domain" description="Methyltransferase FkbM" evidence="1">
    <location>
        <begin position="91"/>
        <end position="244"/>
    </location>
</feature>
<dbReference type="OrthoDB" id="9812600at2"/>
<dbReference type="InterPro" id="IPR052514">
    <property type="entry name" value="SAM-dependent_MTase"/>
</dbReference>
<evidence type="ECO:0000313" key="2">
    <source>
        <dbReference type="EMBL" id="QBO57478.1"/>
    </source>
</evidence>
<evidence type="ECO:0000313" key="3">
    <source>
        <dbReference type="Proteomes" id="UP000294419"/>
    </source>
</evidence>
<dbReference type="NCBIfam" id="TIGR01444">
    <property type="entry name" value="fkbM_fam"/>
    <property type="match status" value="1"/>
</dbReference>
<protein>
    <recommendedName>
        <fullName evidence="1">Methyltransferase FkbM domain-containing protein</fullName>
    </recommendedName>
</protein>
<dbReference type="InterPro" id="IPR029063">
    <property type="entry name" value="SAM-dependent_MTases_sf"/>
</dbReference>
<dbReference type="Gene3D" id="3.40.50.150">
    <property type="entry name" value="Vaccinia Virus protein VP39"/>
    <property type="match status" value="1"/>
</dbReference>
<dbReference type="SUPFAM" id="SSF53335">
    <property type="entry name" value="S-adenosyl-L-methionine-dependent methyltransferases"/>
    <property type="match status" value="1"/>
</dbReference>
<dbReference type="PANTHER" id="PTHR34203">
    <property type="entry name" value="METHYLTRANSFERASE, FKBM FAMILY PROTEIN"/>
    <property type="match status" value="1"/>
</dbReference>